<name>A0A0N4ZLK9_PARTI</name>
<sequence length="411" mass="48584">MAKRDCRGDNNENNHGFIQSENLIMPFHTDQWLTLKELILKDSDSIDDCKEILSILCSLEQRDSEKGRYGLALTYEIYNVRYHCLTFDRTTNLGKGTLQPVVSSALHRSVDHLHQILGHLNRKESPTYRYTMEQFGLSPTIADLRNDIAHGEYPSLSFMLNAMEEIKRVVIKRYWKAFNGEIFSKQCDRRTNDIICDLAKKIKLYLENFIFCGDINKDKGDEIIVLFNKCLENDMNFFMKTLLSDKMLLEDEKGKCLKASRGDFTIKETDRKYIEKIYSFLGEALGTQSRRFEFLVEVFQRIMTESDRKKRMKFIMHYELIANAFIRKQYFFLPYLSKEIVKWEMNLSIVNEKAEILTFSEYEFEVSQFRSELYQKAKIPKNNNESLDEISDLIVNQHLPWGKLVRDRYHK</sequence>
<dbReference type="Proteomes" id="UP000038045">
    <property type="component" value="Unplaced"/>
</dbReference>
<dbReference type="GO" id="GO:0090730">
    <property type="term" value="C:Las1 complex"/>
    <property type="evidence" value="ECO:0007669"/>
    <property type="project" value="InterPro"/>
</dbReference>
<dbReference type="GO" id="GO:0004519">
    <property type="term" value="F:endonuclease activity"/>
    <property type="evidence" value="ECO:0007669"/>
    <property type="project" value="InterPro"/>
</dbReference>
<dbReference type="AlphaFoldDB" id="A0A0N4ZLK9"/>
<keyword evidence="1" id="KW-1185">Reference proteome</keyword>
<dbReference type="WBParaSite" id="PTRK_0000938200.1">
    <property type="protein sequence ID" value="PTRK_0000938200.1"/>
    <property type="gene ID" value="PTRK_0000938200"/>
</dbReference>
<dbReference type="GO" id="GO:0006364">
    <property type="term" value="P:rRNA processing"/>
    <property type="evidence" value="ECO:0007669"/>
    <property type="project" value="InterPro"/>
</dbReference>
<accession>A0A0N4ZLK9</accession>
<dbReference type="InterPro" id="IPR007174">
    <property type="entry name" value="Las1"/>
</dbReference>
<organism evidence="1 2">
    <name type="scientific">Parastrongyloides trichosuri</name>
    <name type="common">Possum-specific nematode worm</name>
    <dbReference type="NCBI Taxonomy" id="131310"/>
    <lineage>
        <taxon>Eukaryota</taxon>
        <taxon>Metazoa</taxon>
        <taxon>Ecdysozoa</taxon>
        <taxon>Nematoda</taxon>
        <taxon>Chromadorea</taxon>
        <taxon>Rhabditida</taxon>
        <taxon>Tylenchina</taxon>
        <taxon>Panagrolaimomorpha</taxon>
        <taxon>Strongyloidoidea</taxon>
        <taxon>Strongyloididae</taxon>
        <taxon>Parastrongyloides</taxon>
    </lineage>
</organism>
<reference evidence="2" key="1">
    <citation type="submission" date="2017-02" db="UniProtKB">
        <authorList>
            <consortium name="WormBaseParasite"/>
        </authorList>
    </citation>
    <scope>IDENTIFICATION</scope>
</reference>
<evidence type="ECO:0000313" key="2">
    <source>
        <dbReference type="WBParaSite" id="PTRK_0000938200.1"/>
    </source>
</evidence>
<dbReference type="Pfam" id="PF04031">
    <property type="entry name" value="Las1"/>
    <property type="match status" value="1"/>
</dbReference>
<proteinExistence type="predicted"/>
<protein>
    <submittedName>
        <fullName evidence="2">HEPN_Cthe2314 domain-containing protein</fullName>
    </submittedName>
</protein>
<evidence type="ECO:0000313" key="1">
    <source>
        <dbReference type="Proteomes" id="UP000038045"/>
    </source>
</evidence>